<keyword evidence="3" id="KW-0732">Signal</keyword>
<comment type="caution">
    <text evidence="4">The sequence shown here is derived from an EMBL/GenBank/DDBJ whole genome shotgun (WGS) entry which is preliminary data.</text>
</comment>
<keyword evidence="2" id="KW-0472">Membrane</keyword>
<dbReference type="SUPFAM" id="SSF48208">
    <property type="entry name" value="Six-hairpin glycosidases"/>
    <property type="match status" value="1"/>
</dbReference>
<protein>
    <recommendedName>
        <fullName evidence="6">Glycoside hydrolase family 76 protein</fullName>
    </recommendedName>
</protein>
<dbReference type="GO" id="GO:0005975">
    <property type="term" value="P:carbohydrate metabolic process"/>
    <property type="evidence" value="ECO:0007669"/>
    <property type="project" value="InterPro"/>
</dbReference>
<reference evidence="4" key="1">
    <citation type="submission" date="2023-03" db="EMBL/GenBank/DDBJ databases">
        <title>Massive genome expansion in bonnet fungi (Mycena s.s.) driven by repeated elements and novel gene families across ecological guilds.</title>
        <authorList>
            <consortium name="Lawrence Berkeley National Laboratory"/>
            <person name="Harder C.B."/>
            <person name="Miyauchi S."/>
            <person name="Viragh M."/>
            <person name="Kuo A."/>
            <person name="Thoen E."/>
            <person name="Andreopoulos B."/>
            <person name="Lu D."/>
            <person name="Skrede I."/>
            <person name="Drula E."/>
            <person name="Henrissat B."/>
            <person name="Morin E."/>
            <person name="Kohler A."/>
            <person name="Barry K."/>
            <person name="LaButti K."/>
            <person name="Morin E."/>
            <person name="Salamov A."/>
            <person name="Lipzen A."/>
            <person name="Mereny Z."/>
            <person name="Hegedus B."/>
            <person name="Baldrian P."/>
            <person name="Stursova M."/>
            <person name="Weitz H."/>
            <person name="Taylor A."/>
            <person name="Grigoriev I.V."/>
            <person name="Nagy L.G."/>
            <person name="Martin F."/>
            <person name="Kauserud H."/>
        </authorList>
    </citation>
    <scope>NUCLEOTIDE SEQUENCE</scope>
    <source>
        <strain evidence="4">CBHHK067</strain>
    </source>
</reference>
<sequence>MLSSHTLIFGFLCATLATAAQLVSPTWRKPNITTSLADRVNIAGAALDKAISMLGKDDQFDGLAWGVASYFYSQIADFDIATNQTKYQDNLKGYFLQASQLRSNFSDELSYGHAAARAYAAYKDPVFLDYAVQSWWYGWTYTLSSADVASGSSGAKDFPIEKECQGITTAGGTFGNTVSTDPFLTGLGTGVSALLAEATSDQMYLQAATDAANFIHTHLYNVFNQVQDSISGRANDSCALTSLIEPYNAGLMMEGLSILYSITGNASIQNLLNDILVATIPNTAWQGSDGVIANGGQKTGDLNLVQGLTVVYTRNATTPELHSNLGQYIAIQFNAVIDLATENNSNVYGNSWLGPPSSVFSGTNQTNALSALIGAISLRNDSSNVISGPQSSSASAPSQTPAPHKSSRNASVIGGVIGGVALVAVVAAIWAFRRRFSPSRHTESQPMTTVYSDSISASEINPFREHETSPTSYGLPSQRTHRAKSYNDLKRRHAAESADAIPDSSGPSLMSNPHPASVDVLPQNVVQPVPAALPTEELVRLLNERLQGHEWDEGEAPPDYLM</sequence>
<feature type="compositionally biased region" description="Low complexity" evidence="1">
    <location>
        <begin position="387"/>
        <end position="403"/>
    </location>
</feature>
<evidence type="ECO:0000256" key="3">
    <source>
        <dbReference type="SAM" id="SignalP"/>
    </source>
</evidence>
<evidence type="ECO:0000313" key="5">
    <source>
        <dbReference type="Proteomes" id="UP001221757"/>
    </source>
</evidence>
<evidence type="ECO:0000256" key="2">
    <source>
        <dbReference type="SAM" id="Phobius"/>
    </source>
</evidence>
<keyword evidence="2" id="KW-1133">Transmembrane helix</keyword>
<dbReference type="Proteomes" id="UP001221757">
    <property type="component" value="Unassembled WGS sequence"/>
</dbReference>
<accession>A0AAD7DNC4</accession>
<dbReference type="InterPro" id="IPR008928">
    <property type="entry name" value="6-hairpin_glycosidase_sf"/>
</dbReference>
<evidence type="ECO:0008006" key="6">
    <source>
        <dbReference type="Google" id="ProtNLM"/>
    </source>
</evidence>
<feature type="region of interest" description="Disordered" evidence="1">
    <location>
        <begin position="491"/>
        <end position="511"/>
    </location>
</feature>
<evidence type="ECO:0000256" key="1">
    <source>
        <dbReference type="SAM" id="MobiDB-lite"/>
    </source>
</evidence>
<feature type="signal peptide" evidence="3">
    <location>
        <begin position="1"/>
        <end position="19"/>
    </location>
</feature>
<feature type="transmembrane region" description="Helical" evidence="2">
    <location>
        <begin position="412"/>
        <end position="432"/>
    </location>
</feature>
<keyword evidence="2" id="KW-0812">Transmembrane</keyword>
<dbReference type="InterPro" id="IPR005198">
    <property type="entry name" value="Glyco_hydro_76"/>
</dbReference>
<feature type="chain" id="PRO_5042137519" description="Glycoside hydrolase family 76 protein" evidence="3">
    <location>
        <begin position="20"/>
        <end position="562"/>
    </location>
</feature>
<dbReference type="Gene3D" id="1.50.10.20">
    <property type="match status" value="1"/>
</dbReference>
<dbReference type="AlphaFoldDB" id="A0AAD7DNC4"/>
<organism evidence="4 5">
    <name type="scientific">Mycena rosella</name>
    <name type="common">Pink bonnet</name>
    <name type="synonym">Agaricus rosellus</name>
    <dbReference type="NCBI Taxonomy" id="1033263"/>
    <lineage>
        <taxon>Eukaryota</taxon>
        <taxon>Fungi</taxon>
        <taxon>Dikarya</taxon>
        <taxon>Basidiomycota</taxon>
        <taxon>Agaricomycotina</taxon>
        <taxon>Agaricomycetes</taxon>
        <taxon>Agaricomycetidae</taxon>
        <taxon>Agaricales</taxon>
        <taxon>Marasmiineae</taxon>
        <taxon>Mycenaceae</taxon>
        <taxon>Mycena</taxon>
    </lineage>
</organism>
<name>A0AAD7DNC4_MYCRO</name>
<evidence type="ECO:0000313" key="4">
    <source>
        <dbReference type="EMBL" id="KAJ7695420.1"/>
    </source>
</evidence>
<dbReference type="EMBL" id="JARKIE010000038">
    <property type="protein sequence ID" value="KAJ7695420.1"/>
    <property type="molecule type" value="Genomic_DNA"/>
</dbReference>
<keyword evidence="5" id="KW-1185">Reference proteome</keyword>
<proteinExistence type="predicted"/>
<gene>
    <name evidence="4" type="ORF">B0H17DRAFT_1198654</name>
</gene>
<feature type="region of interest" description="Disordered" evidence="1">
    <location>
        <begin position="384"/>
        <end position="407"/>
    </location>
</feature>
<dbReference type="Pfam" id="PF03663">
    <property type="entry name" value="Glyco_hydro_76"/>
    <property type="match status" value="1"/>
</dbReference>